<dbReference type="Proteomes" id="UP000663865">
    <property type="component" value="Unassembled WGS sequence"/>
</dbReference>
<dbReference type="PANTHER" id="PTHR22774:SF11">
    <property type="entry name" value="CHOREIN N-TERMINAL DOMAIN-CONTAINING PROTEIN"/>
    <property type="match status" value="1"/>
</dbReference>
<feature type="signal peptide" evidence="3">
    <location>
        <begin position="1"/>
        <end position="18"/>
    </location>
</feature>
<accession>A0A820WC76</accession>
<protein>
    <recommendedName>
        <fullName evidence="7">UHRF1-binding protein 1-like</fullName>
    </recommendedName>
</protein>
<dbReference type="PANTHER" id="PTHR22774">
    <property type="entry name" value="CHOREIN N-TERMINAL DOMAIN-CONTAINING PROTEIN"/>
    <property type="match status" value="1"/>
</dbReference>
<evidence type="ECO:0000313" key="6">
    <source>
        <dbReference type="Proteomes" id="UP000663838"/>
    </source>
</evidence>
<reference evidence="5" key="1">
    <citation type="submission" date="2021-02" db="EMBL/GenBank/DDBJ databases">
        <authorList>
            <person name="Nowell W R."/>
        </authorList>
    </citation>
    <scope>NUCLEOTIDE SEQUENCE</scope>
</reference>
<keyword evidence="3" id="KW-0732">Signal</keyword>
<feature type="coiled-coil region" evidence="1">
    <location>
        <begin position="1427"/>
        <end position="1454"/>
    </location>
</feature>
<evidence type="ECO:0008006" key="7">
    <source>
        <dbReference type="Google" id="ProtNLM"/>
    </source>
</evidence>
<name>A0A820WC76_9BILA</name>
<dbReference type="Pfam" id="PF24917">
    <property type="entry name" value="BLTP3A_B"/>
    <property type="match status" value="1"/>
</dbReference>
<feature type="chain" id="PRO_5035622257" description="UHRF1-binding protein 1-like" evidence="3">
    <location>
        <begin position="19"/>
        <end position="1498"/>
    </location>
</feature>
<evidence type="ECO:0000313" key="4">
    <source>
        <dbReference type="EMBL" id="CAF3322981.1"/>
    </source>
</evidence>
<sequence length="1498" mass="171297">MSMYFTTVFFIIVNVVLSSNGYDLYPSYNLTVDPIKALEWSENSALAYITTVRLFDYDHHIFQYRRYPCQYFYTDEIQLFKSNESFSQCSYNTTTNNYEYSFQLHLDSRHIEPYILKNIAIQCTYIKCSLSLLNITNIYVGWNLKGRDNNPDCSFDINTPHNILQTPYTISELITLQCKSSLACNHSKLNIEQFFSTYIQIVYGSSFDLQIPYCSLEKSLTHVIDTNFAQTNGFLQQLIELMKQNSAAKREDEQAVFLDLFKGEGELSSLNLDERALEDVTELPTWLKIQKATCGRAFIKIPWTNLKTLPIQLQLDDVTIEIETCENLRDVQNSSGGNDPSMGKYGFTNRVIDGISLTITNLTLVVKSKGFKASICLPTLDIYSTTPNGKRVDALTFTRLRNAAKSYILLFKEISWPNARIEASSNDNNAPGTGIRFIINSCQMRISMKKNLRDSSMISARVMLHFDDLLSVLNDAQLKSALNTYKEIMELMKRASEQQKRSSGDKLVKLDRQQQSPIFQAKPSRTGINEQASSVNSEQQANDPFTRYDVVETSLHFNVKRLDLHMMADSDMLADRLVENGALQMTIANLSIDHYPYHEFGSSRKHWINYSEIQSTNRTEWINRLHEEWYEQLSTAKSSVSNDETSMKFEKALRTNQIRLFESCSILNIDDFIFYPVSLNSDKQHKRRRPLISSDKTYYHLPDSLGIINVQRTEYYYPSPYSFPVPNSDLYIHIMPLVIRVDFSTISWLDAFVSTLSITIDNSGVLKTDGPTNDFEHIAIRLEAMLPRIVIISDIFTKTRKLQETKPDKNQASDTSSKNEVLNQEQYDVLEMNISKVLITNARTEPTSNRDKLEKDLELFKQTSFFQQTQWPFSNETTSRLSPLFEKHPYDTYLYNNPLSQKTGNLPEAKSASTALHTYYTMTTDSLKKSAKYDIWHLNVENVYLDFTPSSSLSDSVRFAKQNMADTLSITSWIALDKIEKNSWLNALCILEIPAILKISRKQYTFIMQLVDELGIFLDELERNKNQTHLIKQKLALNISSDDIKITICVTVPATFTLAVIDGVEDAIINLPTPTPSSLSETDIEPIKRDTSYTSAIVDLVTTPVAIPLSPMKIEKPIANKTLDLSAQKKSKFEGSFARGLEMISKGSRGSSIASSMNMSDNSDETSSQWDLNEELDADIDASVFNSDFEEQQQQKSARIELDDDSISLTGKNYVNMRGLESADGVFVKLNQINICITEDHGKNDDKQMFIACNVKYLRVDEFSSLKLDAIKPKLFENESPDELNNENVPPLNLRLDFPKSKESPPTLTIHLQDRLLVITSHAIDVLSRNLEEIFTVEERILRENLPPKLIPIEIQLNNVQITLKPLHEFLTVDTVVQTKPPIEMIIECMNLLRKIDGKVLIRKTINNDDKKQIVPSSAQSSITDDIDGKLQELELFRHENERLRSELSSNKTEISVLRGERDSLMHTISKLDIELTKAEYQRLTQQQQQPQQQPRKK</sequence>
<gene>
    <name evidence="4" type="ORF">KIK155_LOCUS689</name>
    <name evidence="5" type="ORF">TOA249_LOCUS4613</name>
</gene>
<dbReference type="InterPro" id="IPR026728">
    <property type="entry name" value="BLTP3A/B"/>
</dbReference>
<evidence type="ECO:0000256" key="1">
    <source>
        <dbReference type="SAM" id="Coils"/>
    </source>
</evidence>
<evidence type="ECO:0000256" key="3">
    <source>
        <dbReference type="SAM" id="SignalP"/>
    </source>
</evidence>
<comment type="caution">
    <text evidence="5">The sequence shown here is derived from an EMBL/GenBank/DDBJ whole genome shotgun (WGS) entry which is preliminary data.</text>
</comment>
<evidence type="ECO:0000256" key="2">
    <source>
        <dbReference type="SAM" id="MobiDB-lite"/>
    </source>
</evidence>
<feature type="compositionally biased region" description="Polar residues" evidence="2">
    <location>
        <begin position="812"/>
        <end position="822"/>
    </location>
</feature>
<organism evidence="5 6">
    <name type="scientific">Rotaria socialis</name>
    <dbReference type="NCBI Taxonomy" id="392032"/>
    <lineage>
        <taxon>Eukaryota</taxon>
        <taxon>Metazoa</taxon>
        <taxon>Spiralia</taxon>
        <taxon>Gnathifera</taxon>
        <taxon>Rotifera</taxon>
        <taxon>Eurotatoria</taxon>
        <taxon>Bdelloidea</taxon>
        <taxon>Philodinida</taxon>
        <taxon>Philodinidae</taxon>
        <taxon>Rotaria</taxon>
    </lineage>
</organism>
<keyword evidence="1" id="KW-0175">Coiled coil</keyword>
<dbReference type="EMBL" id="CAJNYV010000018">
    <property type="protein sequence ID" value="CAF3322981.1"/>
    <property type="molecule type" value="Genomic_DNA"/>
</dbReference>
<dbReference type="EMBL" id="CAJOBS010000177">
    <property type="protein sequence ID" value="CAF4515681.1"/>
    <property type="molecule type" value="Genomic_DNA"/>
</dbReference>
<dbReference type="Proteomes" id="UP000663838">
    <property type="component" value="Unassembled WGS sequence"/>
</dbReference>
<evidence type="ECO:0000313" key="5">
    <source>
        <dbReference type="EMBL" id="CAF4515681.1"/>
    </source>
</evidence>
<proteinExistence type="predicted"/>
<feature type="region of interest" description="Disordered" evidence="2">
    <location>
        <begin position="803"/>
        <end position="822"/>
    </location>
</feature>